<dbReference type="OrthoDB" id="9033822at2"/>
<protein>
    <submittedName>
        <fullName evidence="1">Uncharacterized protein DUF3717</fullName>
    </submittedName>
</protein>
<evidence type="ECO:0000313" key="2">
    <source>
        <dbReference type="Proteomes" id="UP000295367"/>
    </source>
</evidence>
<comment type="caution">
    <text evidence="1">The sequence shown here is derived from an EMBL/GenBank/DDBJ whole genome shotgun (WGS) entry which is preliminary data.</text>
</comment>
<sequence>MNMTIQQVEAALNRCSAMHPPINHQIQKEPRLLCDVWGQMIYEQAKTIDLDELDLIHREVLMEWSAF</sequence>
<dbReference type="InterPro" id="IPR022191">
    <property type="entry name" value="DUF3717"/>
</dbReference>
<dbReference type="AlphaFoldDB" id="A0A4R3XUA1"/>
<dbReference type="Proteomes" id="UP000295367">
    <property type="component" value="Unassembled WGS sequence"/>
</dbReference>
<proteinExistence type="predicted"/>
<evidence type="ECO:0000313" key="1">
    <source>
        <dbReference type="EMBL" id="TCV82710.1"/>
    </source>
</evidence>
<reference evidence="1 2" key="1">
    <citation type="submission" date="2019-03" db="EMBL/GenBank/DDBJ databases">
        <title>Genomic Encyclopedia of Type Strains, Phase IV (KMG-IV): sequencing the most valuable type-strain genomes for metagenomic binning, comparative biology and taxonomic classification.</title>
        <authorList>
            <person name="Goeker M."/>
        </authorList>
    </citation>
    <scope>NUCLEOTIDE SEQUENCE [LARGE SCALE GENOMIC DNA]</scope>
    <source>
        <strain evidence="1 2">DSM 100309</strain>
    </source>
</reference>
<keyword evidence="2" id="KW-1185">Reference proteome</keyword>
<dbReference type="Pfam" id="PF12512">
    <property type="entry name" value="DUF3717"/>
    <property type="match status" value="1"/>
</dbReference>
<dbReference type="EMBL" id="SMCO01000019">
    <property type="protein sequence ID" value="TCV82710.1"/>
    <property type="molecule type" value="Genomic_DNA"/>
</dbReference>
<gene>
    <name evidence="1" type="ORF">EDC63_11927</name>
</gene>
<name>A0A4R3XUA1_9PROT</name>
<accession>A0A4R3XUA1</accession>
<organism evidence="1 2">
    <name type="scientific">Sulfurirhabdus autotrophica</name>
    <dbReference type="NCBI Taxonomy" id="1706046"/>
    <lineage>
        <taxon>Bacteria</taxon>
        <taxon>Pseudomonadati</taxon>
        <taxon>Pseudomonadota</taxon>
        <taxon>Betaproteobacteria</taxon>
        <taxon>Nitrosomonadales</taxon>
        <taxon>Sulfuricellaceae</taxon>
        <taxon>Sulfurirhabdus</taxon>
    </lineage>
</organism>
<dbReference type="RefSeq" id="WP_124944906.1">
    <property type="nucleotide sequence ID" value="NZ_BHVT01000004.1"/>
</dbReference>